<dbReference type="Gene3D" id="2.20.150.10">
    <property type="entry name" value="putative 5-dehydro-2- deoxygluconokinase"/>
    <property type="match status" value="1"/>
</dbReference>
<dbReference type="KEGG" id="omr:OXIME_000348"/>
<keyword evidence="8" id="KW-1185">Reference proteome</keyword>
<dbReference type="Pfam" id="PF00294">
    <property type="entry name" value="PfkB"/>
    <property type="match status" value="1"/>
</dbReference>
<dbReference type="AlphaFoldDB" id="A0AAX4NEE6"/>
<accession>A0AAX4NEE6</accession>
<sequence length="300" mass="33981">MEKFLAFFGHINIDFKIRVTDVNLPGSQMAENVEEIFGGTAGNFAMVAAKLKVPFDLYSSVSSKTHQGYLNYLRSEGVDTSHIDTEDRVSGPVCYIITDGSNQRAFMHQGPIETWKAAYGFKGSNYKFINIGTGPVQEYMKIVDKTERKKIVFDPGQELSYRYDKETTRFMVKHSSMFIVNSDEFQILKKRLEDFGESPENILENFIVTKGSEGSELYSNNKITRIRNLEVSGIYDTVGAGDAFRAGLYFGLYHHYDLTDSVIFGNIVAAESVRRPITEFSMTPDQLKDCFEKNRESMLG</sequence>
<evidence type="ECO:0000256" key="5">
    <source>
        <dbReference type="ARBA" id="ARBA00022840"/>
    </source>
</evidence>
<reference evidence="7 8" key="1">
    <citation type="submission" date="2023-09" db="EMBL/GenBank/DDBJ databases">
        <authorList>
            <person name="Golyshina O.V."/>
            <person name="Lunev E.A."/>
            <person name="Bargiela R."/>
            <person name="Gaines M.C."/>
            <person name="Daum B."/>
            <person name="Bale N.J."/>
            <person name="Koenen M."/>
            <person name="Sinninghe Damst J.S."/>
            <person name="Yakimov M."/>
            <person name="Golyshin P.N."/>
        </authorList>
    </citation>
    <scope>NUCLEOTIDE SEQUENCE [LARGE SCALE GENOMIC DNA]</scope>
    <source>
        <strain evidence="7 8">M1</strain>
    </source>
</reference>
<dbReference type="PANTHER" id="PTHR10584">
    <property type="entry name" value="SUGAR KINASE"/>
    <property type="match status" value="1"/>
</dbReference>
<organism evidence="7 8">
    <name type="scientific">Oxyplasma meridianum</name>
    <dbReference type="NCBI Taxonomy" id="3073602"/>
    <lineage>
        <taxon>Archaea</taxon>
        <taxon>Methanobacteriati</taxon>
        <taxon>Thermoplasmatota</taxon>
        <taxon>Thermoplasmata</taxon>
        <taxon>Thermoplasmatales</taxon>
        <taxon>Thermoplasmataceae</taxon>
        <taxon>Oxyplasma</taxon>
    </lineage>
</organism>
<evidence type="ECO:0000259" key="6">
    <source>
        <dbReference type="Pfam" id="PF00294"/>
    </source>
</evidence>
<keyword evidence="4 7" id="KW-0418">Kinase</keyword>
<evidence type="ECO:0000256" key="4">
    <source>
        <dbReference type="ARBA" id="ARBA00022777"/>
    </source>
</evidence>
<gene>
    <name evidence="7" type="ORF">OXIME_000348</name>
</gene>
<dbReference type="PANTHER" id="PTHR10584:SF166">
    <property type="entry name" value="RIBOKINASE"/>
    <property type="match status" value="1"/>
</dbReference>
<protein>
    <submittedName>
        <fullName evidence="7">Carbohydrate kinase family protein</fullName>
    </submittedName>
</protein>
<evidence type="ECO:0000256" key="3">
    <source>
        <dbReference type="ARBA" id="ARBA00022741"/>
    </source>
</evidence>
<evidence type="ECO:0000313" key="7">
    <source>
        <dbReference type="EMBL" id="WYX99804.1"/>
    </source>
</evidence>
<keyword evidence="2" id="KW-0808">Transferase</keyword>
<dbReference type="InterPro" id="IPR023314">
    <property type="entry name" value="Myo_inos_IolC-like_sf"/>
</dbReference>
<dbReference type="CDD" id="cd01942">
    <property type="entry name" value="ribokinase_group_A"/>
    <property type="match status" value="1"/>
</dbReference>
<comment type="similarity">
    <text evidence="1">Belongs to the carbohydrate kinase PfkB family.</text>
</comment>
<evidence type="ECO:0000256" key="1">
    <source>
        <dbReference type="ARBA" id="ARBA00010688"/>
    </source>
</evidence>
<evidence type="ECO:0000256" key="2">
    <source>
        <dbReference type="ARBA" id="ARBA00022679"/>
    </source>
</evidence>
<dbReference type="InterPro" id="IPR029056">
    <property type="entry name" value="Ribokinase-like"/>
</dbReference>
<dbReference type="Gene3D" id="3.40.1190.20">
    <property type="match status" value="1"/>
</dbReference>
<dbReference type="GO" id="GO:0016301">
    <property type="term" value="F:kinase activity"/>
    <property type="evidence" value="ECO:0007669"/>
    <property type="project" value="UniProtKB-KW"/>
</dbReference>
<dbReference type="Proteomes" id="UP001451606">
    <property type="component" value="Chromosome"/>
</dbReference>
<feature type="domain" description="Carbohydrate kinase PfkB" evidence="6">
    <location>
        <begin position="4"/>
        <end position="280"/>
    </location>
</feature>
<keyword evidence="3" id="KW-0547">Nucleotide-binding</keyword>
<name>A0AAX4NEE6_9ARCH</name>
<dbReference type="SUPFAM" id="SSF53613">
    <property type="entry name" value="Ribokinase-like"/>
    <property type="match status" value="1"/>
</dbReference>
<dbReference type="RefSeq" id="WP_393971765.1">
    <property type="nucleotide sequence ID" value="NZ_CP133772.1"/>
</dbReference>
<keyword evidence="5" id="KW-0067">ATP-binding</keyword>
<dbReference type="InterPro" id="IPR011611">
    <property type="entry name" value="PfkB_dom"/>
</dbReference>
<dbReference type="GeneID" id="95967072"/>
<dbReference type="GO" id="GO:0005524">
    <property type="term" value="F:ATP binding"/>
    <property type="evidence" value="ECO:0007669"/>
    <property type="project" value="UniProtKB-KW"/>
</dbReference>
<proteinExistence type="inferred from homology"/>
<evidence type="ECO:0000313" key="8">
    <source>
        <dbReference type="Proteomes" id="UP001451606"/>
    </source>
</evidence>
<dbReference type="EMBL" id="CP133772">
    <property type="protein sequence ID" value="WYX99804.1"/>
    <property type="molecule type" value="Genomic_DNA"/>
</dbReference>